<dbReference type="Gene3D" id="1.20.1640.10">
    <property type="entry name" value="Multidrug efflux transporter AcrB transmembrane domain"/>
    <property type="match status" value="1"/>
</dbReference>
<name>A0ABS5NMI0_TSUPA</name>
<evidence type="ECO:0000313" key="10">
    <source>
        <dbReference type="Proteomes" id="UP000676853"/>
    </source>
</evidence>
<evidence type="ECO:0000256" key="1">
    <source>
        <dbReference type="ARBA" id="ARBA00004651"/>
    </source>
</evidence>
<evidence type="ECO:0000256" key="2">
    <source>
        <dbReference type="ARBA" id="ARBA00022475"/>
    </source>
</evidence>
<evidence type="ECO:0000256" key="6">
    <source>
        <dbReference type="SAM" id="Phobius"/>
    </source>
</evidence>
<protein>
    <submittedName>
        <fullName evidence="9">MMPL family transporter</fullName>
    </submittedName>
</protein>
<accession>A0ABS5NMI0</accession>
<dbReference type="Pfam" id="PF03176">
    <property type="entry name" value="MMPL"/>
    <property type="match status" value="1"/>
</dbReference>
<dbReference type="RefSeq" id="WP_212555721.1">
    <property type="nucleotide sequence ID" value="NZ_JAGXOE010000572.1"/>
</dbReference>
<dbReference type="InterPro" id="IPR050545">
    <property type="entry name" value="Mycobact_MmpL"/>
</dbReference>
<feature type="non-terminal residue" evidence="9">
    <location>
        <position position="1"/>
    </location>
</feature>
<organism evidence="9 10">
    <name type="scientific">Tsukamurella paurometabola</name>
    <name type="common">Corynebacterium paurometabolum</name>
    <dbReference type="NCBI Taxonomy" id="2061"/>
    <lineage>
        <taxon>Bacteria</taxon>
        <taxon>Bacillati</taxon>
        <taxon>Actinomycetota</taxon>
        <taxon>Actinomycetes</taxon>
        <taxon>Mycobacteriales</taxon>
        <taxon>Tsukamurellaceae</taxon>
        <taxon>Tsukamurella</taxon>
    </lineage>
</organism>
<evidence type="ECO:0000313" key="8">
    <source>
        <dbReference type="EMBL" id="MBS4104869.1"/>
    </source>
</evidence>
<reference evidence="9 10" key="1">
    <citation type="submission" date="2021-04" db="EMBL/GenBank/DDBJ databases">
        <title>Whole genome sequence analysis of a thiophenic sulfur metabolizing bacteria.</title>
        <authorList>
            <person name="Akhtar N."/>
            <person name="Akram J."/>
            <person name="Aslam A."/>
        </authorList>
    </citation>
    <scope>NUCLEOTIDE SEQUENCE [LARGE SCALE GENOMIC DNA]</scope>
    <source>
        <strain evidence="9 10">3OW</strain>
    </source>
</reference>
<comment type="caution">
    <text evidence="9">The sequence shown here is derived from an EMBL/GenBank/DDBJ whole genome shotgun (WGS) entry which is preliminary data.</text>
</comment>
<comment type="subcellular location">
    <subcellularLocation>
        <location evidence="1">Cell membrane</location>
        <topology evidence="1">Multi-pass membrane protein</topology>
    </subcellularLocation>
</comment>
<dbReference type="EMBL" id="JAGXOE010000572">
    <property type="protein sequence ID" value="MBS4104869.1"/>
    <property type="molecule type" value="Genomic_DNA"/>
</dbReference>
<feature type="non-terminal residue" evidence="9">
    <location>
        <position position="114"/>
    </location>
</feature>
<dbReference type="InterPro" id="IPR004869">
    <property type="entry name" value="MMPL_dom"/>
</dbReference>
<feature type="domain" description="Membrane transport protein MMPL" evidence="7">
    <location>
        <begin position="16"/>
        <end position="113"/>
    </location>
</feature>
<dbReference type="PANTHER" id="PTHR33406">
    <property type="entry name" value="MEMBRANE PROTEIN MJ1562-RELATED"/>
    <property type="match status" value="1"/>
</dbReference>
<keyword evidence="4 6" id="KW-1133">Transmembrane helix</keyword>
<evidence type="ECO:0000256" key="5">
    <source>
        <dbReference type="ARBA" id="ARBA00023136"/>
    </source>
</evidence>
<dbReference type="SUPFAM" id="SSF82866">
    <property type="entry name" value="Multidrug efflux transporter AcrB transmembrane domain"/>
    <property type="match status" value="1"/>
</dbReference>
<keyword evidence="5 6" id="KW-0472">Membrane</keyword>
<dbReference type="EMBL" id="JAGXOE010000575">
    <property type="protein sequence ID" value="MBS4104872.1"/>
    <property type="molecule type" value="Genomic_DNA"/>
</dbReference>
<sequence>IVAAIAGGESRAPLNAKAIVGELPAPPAPVTMTPGGQAYSYAQINDQSSSDLLLAEAVAIPITFLVLVWVFGGLIAAAIPVLIGIAAIIATTGILRAFTTFTDVSIFALNLTTA</sequence>
<keyword evidence="2" id="KW-1003">Cell membrane</keyword>
<feature type="transmembrane region" description="Helical" evidence="6">
    <location>
        <begin position="52"/>
        <end position="71"/>
    </location>
</feature>
<gene>
    <name evidence="8" type="ORF">KFZ73_26995</name>
    <name evidence="9" type="ORF">KFZ73_27010</name>
</gene>
<feature type="transmembrane region" description="Helical" evidence="6">
    <location>
        <begin position="77"/>
        <end position="98"/>
    </location>
</feature>
<dbReference type="PANTHER" id="PTHR33406:SF13">
    <property type="entry name" value="MEMBRANE PROTEIN YDFJ"/>
    <property type="match status" value="1"/>
</dbReference>
<dbReference type="Proteomes" id="UP000676853">
    <property type="component" value="Unassembled WGS sequence"/>
</dbReference>
<evidence type="ECO:0000256" key="4">
    <source>
        <dbReference type="ARBA" id="ARBA00022989"/>
    </source>
</evidence>
<keyword evidence="10" id="KW-1185">Reference proteome</keyword>
<evidence type="ECO:0000259" key="7">
    <source>
        <dbReference type="Pfam" id="PF03176"/>
    </source>
</evidence>
<evidence type="ECO:0000313" key="9">
    <source>
        <dbReference type="EMBL" id="MBS4104872.1"/>
    </source>
</evidence>
<proteinExistence type="predicted"/>
<evidence type="ECO:0000256" key="3">
    <source>
        <dbReference type="ARBA" id="ARBA00022692"/>
    </source>
</evidence>
<keyword evidence="3 6" id="KW-0812">Transmembrane</keyword>